<keyword evidence="1" id="KW-0805">Transcription regulation</keyword>
<dbReference type="InterPro" id="IPR050707">
    <property type="entry name" value="HTH_MetabolicPath_Reg"/>
</dbReference>
<dbReference type="Proteomes" id="UP000199220">
    <property type="component" value="Unassembled WGS sequence"/>
</dbReference>
<feature type="domain" description="IclR-ED" evidence="5">
    <location>
        <begin position="73"/>
        <end position="266"/>
    </location>
</feature>
<dbReference type="GO" id="GO:0045892">
    <property type="term" value="P:negative regulation of DNA-templated transcription"/>
    <property type="evidence" value="ECO:0007669"/>
    <property type="project" value="TreeGrafter"/>
</dbReference>
<dbReference type="OrthoDB" id="8479143at2"/>
<dbReference type="AlphaFoldDB" id="A0A1H5CYM1"/>
<dbReference type="Pfam" id="PF09339">
    <property type="entry name" value="HTH_IclR"/>
    <property type="match status" value="1"/>
</dbReference>
<evidence type="ECO:0000256" key="2">
    <source>
        <dbReference type="ARBA" id="ARBA00023125"/>
    </source>
</evidence>
<dbReference type="GO" id="GO:0003677">
    <property type="term" value="F:DNA binding"/>
    <property type="evidence" value="ECO:0007669"/>
    <property type="project" value="UniProtKB-KW"/>
</dbReference>
<sequence>MAIPPATDGRLVGSDRVLAVLVELAQHPAGIGLDELTTTIGSAKSTVHRALGALVRAGLATKDGRGTYRLGDEFFRIAFSHREARPDHERVTPALQALCERFAETVHFAVLDDRSVVYQAKVDPPAGAVRLTSTVGGRNPAHVTAVGKLLLAYRLPDLESVQAWTDAAPVEPRTPNSLTSATALHAELEQIRARGYAVDDEESELGVACVALPTFLASPSTPSGAVSVSALARRTPLQRLVAAIDEIRDELAAFGISTTPDGARSH</sequence>
<dbReference type="Gene3D" id="3.30.450.40">
    <property type="match status" value="1"/>
</dbReference>
<feature type="domain" description="HTH iclR-type" evidence="4">
    <location>
        <begin position="11"/>
        <end position="72"/>
    </location>
</feature>
<evidence type="ECO:0000313" key="6">
    <source>
        <dbReference type="EMBL" id="SED71775.1"/>
    </source>
</evidence>
<dbReference type="InterPro" id="IPR029016">
    <property type="entry name" value="GAF-like_dom_sf"/>
</dbReference>
<proteinExistence type="predicted"/>
<name>A0A1H5CYM1_9MICO</name>
<reference evidence="7" key="1">
    <citation type="submission" date="2016-10" db="EMBL/GenBank/DDBJ databases">
        <authorList>
            <person name="Varghese N."/>
            <person name="Submissions S."/>
        </authorList>
    </citation>
    <scope>NUCLEOTIDE SEQUENCE [LARGE SCALE GENOMIC DNA]</scope>
    <source>
        <strain evidence="7">DSM 21368</strain>
    </source>
</reference>
<dbReference type="EMBL" id="FNTX01000001">
    <property type="protein sequence ID" value="SED71775.1"/>
    <property type="molecule type" value="Genomic_DNA"/>
</dbReference>
<dbReference type="InterPro" id="IPR036390">
    <property type="entry name" value="WH_DNA-bd_sf"/>
</dbReference>
<dbReference type="SUPFAM" id="SSF46785">
    <property type="entry name" value="Winged helix' DNA-binding domain"/>
    <property type="match status" value="1"/>
</dbReference>
<dbReference type="InterPro" id="IPR014757">
    <property type="entry name" value="Tscrpt_reg_IclR_C"/>
</dbReference>
<dbReference type="InterPro" id="IPR005471">
    <property type="entry name" value="Tscrpt_reg_IclR_N"/>
</dbReference>
<evidence type="ECO:0000259" key="4">
    <source>
        <dbReference type="PROSITE" id="PS51077"/>
    </source>
</evidence>
<dbReference type="STRING" id="648782.SAMN04488554_0515"/>
<evidence type="ECO:0000256" key="3">
    <source>
        <dbReference type="ARBA" id="ARBA00023163"/>
    </source>
</evidence>
<evidence type="ECO:0000256" key="1">
    <source>
        <dbReference type="ARBA" id="ARBA00023015"/>
    </source>
</evidence>
<dbReference type="Gene3D" id="1.10.10.10">
    <property type="entry name" value="Winged helix-like DNA-binding domain superfamily/Winged helix DNA-binding domain"/>
    <property type="match status" value="1"/>
</dbReference>
<gene>
    <name evidence="6" type="ORF">SAMN04488554_0515</name>
</gene>
<protein>
    <submittedName>
        <fullName evidence="6">DNA-binding transcriptional regulator, IclR family</fullName>
    </submittedName>
</protein>
<dbReference type="RefSeq" id="WP_089771553.1">
    <property type="nucleotide sequence ID" value="NZ_FNTX01000001.1"/>
</dbReference>
<dbReference type="InterPro" id="IPR036388">
    <property type="entry name" value="WH-like_DNA-bd_sf"/>
</dbReference>
<dbReference type="SMART" id="SM00346">
    <property type="entry name" value="HTH_ICLR"/>
    <property type="match status" value="1"/>
</dbReference>
<organism evidence="6 7">
    <name type="scientific">Ruania alba</name>
    <dbReference type="NCBI Taxonomy" id="648782"/>
    <lineage>
        <taxon>Bacteria</taxon>
        <taxon>Bacillati</taxon>
        <taxon>Actinomycetota</taxon>
        <taxon>Actinomycetes</taxon>
        <taxon>Micrococcales</taxon>
        <taxon>Ruaniaceae</taxon>
        <taxon>Ruania</taxon>
    </lineage>
</organism>
<keyword evidence="2 6" id="KW-0238">DNA-binding</keyword>
<dbReference type="PROSITE" id="PS51077">
    <property type="entry name" value="HTH_ICLR"/>
    <property type="match status" value="1"/>
</dbReference>
<dbReference type="PROSITE" id="PS51078">
    <property type="entry name" value="ICLR_ED"/>
    <property type="match status" value="1"/>
</dbReference>
<dbReference type="Pfam" id="PF01614">
    <property type="entry name" value="IclR_C"/>
    <property type="match status" value="1"/>
</dbReference>
<dbReference type="PANTHER" id="PTHR30136:SF24">
    <property type="entry name" value="HTH-TYPE TRANSCRIPTIONAL REPRESSOR ALLR"/>
    <property type="match status" value="1"/>
</dbReference>
<dbReference type="GO" id="GO:0003700">
    <property type="term" value="F:DNA-binding transcription factor activity"/>
    <property type="evidence" value="ECO:0007669"/>
    <property type="project" value="TreeGrafter"/>
</dbReference>
<dbReference type="PANTHER" id="PTHR30136">
    <property type="entry name" value="HELIX-TURN-HELIX TRANSCRIPTIONAL REGULATOR, ICLR FAMILY"/>
    <property type="match status" value="1"/>
</dbReference>
<keyword evidence="3" id="KW-0804">Transcription</keyword>
<accession>A0A1H5CYM1</accession>
<dbReference type="SUPFAM" id="SSF55781">
    <property type="entry name" value="GAF domain-like"/>
    <property type="match status" value="1"/>
</dbReference>
<keyword evidence="7" id="KW-1185">Reference proteome</keyword>
<evidence type="ECO:0000259" key="5">
    <source>
        <dbReference type="PROSITE" id="PS51078"/>
    </source>
</evidence>
<evidence type="ECO:0000313" key="7">
    <source>
        <dbReference type="Proteomes" id="UP000199220"/>
    </source>
</evidence>